<name>A0A1W4WCD3_AGRPL</name>
<dbReference type="Pfam" id="PF07993">
    <property type="entry name" value="NAD_binding_4"/>
    <property type="match status" value="1"/>
</dbReference>
<keyword evidence="3 10" id="KW-0444">Lipid biosynthesis</keyword>
<evidence type="ECO:0000256" key="8">
    <source>
        <dbReference type="ARBA" id="ARBA00023136"/>
    </source>
</evidence>
<keyword evidence="4 10" id="KW-0812">Transmembrane</keyword>
<dbReference type="InterPro" id="IPR033640">
    <property type="entry name" value="FAR_C"/>
</dbReference>
<reference evidence="14 15" key="1">
    <citation type="submission" date="2025-04" db="UniProtKB">
        <authorList>
            <consortium name="RefSeq"/>
        </authorList>
    </citation>
    <scope>IDENTIFICATION</scope>
    <source>
        <tissue evidence="14 15">Entire body</tissue>
    </source>
</reference>
<evidence type="ECO:0000256" key="2">
    <source>
        <dbReference type="ARBA" id="ARBA00005928"/>
    </source>
</evidence>
<dbReference type="Pfam" id="PF03015">
    <property type="entry name" value="Sterile"/>
    <property type="match status" value="1"/>
</dbReference>
<sequence length="511" mass="58268">MSSLVVAETIAEFYTGKCIFITGATGFMGKVLIEKLLRSCGGIDKIYVLMRTKKGMNVHERLNKITDLVLFDKLRETNPNFAKKLIPIEGDVTHIDLGLGPEDRKVLQDNVSIIFHAAASVRFDDPLKDAIILNTRGTREVIRLASEIKKLSAFVHVSTTYCNTDRKVVEEVLYPPHADWRKAIDIAEKMDHYTLQVMLSKYMNKLPNTYTFTKSMAEHVVYDLCKGKLPAVVFRPSIVISAMKEPMPGWLDNFNGPVGLLIASGKGILRSNYSDPEIITDFCPVDVAIKGLVVAAWKKGTTRKLDEKLDVNFYNCSSHNVTAVTQGEMIAMGKQLNWEVPLSNPLWYPGGGITKCKYWHYINVLFLHLIPALLIDLVLKIMNKKPMLLKVQRRIFSANMALHYFISRQWAFKNDNFINLNKQILPDEKEQFDFGLQNIDVWVYFKNAILGAKRFLLKESNTNLEQAKVTLYRLYVLHVIVNGIFYAFMFWLVIFKCNLISRASGYLNLFS</sequence>
<dbReference type="CDD" id="cd05236">
    <property type="entry name" value="FAR-N_SDR_e"/>
    <property type="match status" value="1"/>
</dbReference>
<organism evidence="13 14">
    <name type="scientific">Agrilus planipennis</name>
    <name type="common">Emerald ash borer</name>
    <name type="synonym">Agrilus marcopoli</name>
    <dbReference type="NCBI Taxonomy" id="224129"/>
    <lineage>
        <taxon>Eukaryota</taxon>
        <taxon>Metazoa</taxon>
        <taxon>Ecdysozoa</taxon>
        <taxon>Arthropoda</taxon>
        <taxon>Hexapoda</taxon>
        <taxon>Insecta</taxon>
        <taxon>Pterygota</taxon>
        <taxon>Neoptera</taxon>
        <taxon>Endopterygota</taxon>
        <taxon>Coleoptera</taxon>
        <taxon>Polyphaga</taxon>
        <taxon>Elateriformia</taxon>
        <taxon>Buprestoidea</taxon>
        <taxon>Buprestidae</taxon>
        <taxon>Agrilinae</taxon>
        <taxon>Agrilus</taxon>
    </lineage>
</organism>
<evidence type="ECO:0000313" key="13">
    <source>
        <dbReference type="Proteomes" id="UP000192223"/>
    </source>
</evidence>
<dbReference type="InterPro" id="IPR036291">
    <property type="entry name" value="NAD(P)-bd_dom_sf"/>
</dbReference>
<keyword evidence="6 10" id="KW-1133">Transmembrane helix</keyword>
<dbReference type="Gene3D" id="3.40.50.720">
    <property type="entry name" value="NAD(P)-binding Rossmann-like Domain"/>
    <property type="match status" value="1"/>
</dbReference>
<dbReference type="GO" id="GO:0102965">
    <property type="term" value="F:alcohol-forming long-chain fatty acyl-CoA reductase activity"/>
    <property type="evidence" value="ECO:0007669"/>
    <property type="project" value="UniProtKB-EC"/>
</dbReference>
<dbReference type="GO" id="GO:0016020">
    <property type="term" value="C:membrane"/>
    <property type="evidence" value="ECO:0007669"/>
    <property type="project" value="UniProtKB-SubCell"/>
</dbReference>
<evidence type="ECO:0000256" key="4">
    <source>
        <dbReference type="ARBA" id="ARBA00022692"/>
    </source>
</evidence>
<dbReference type="AlphaFoldDB" id="A0A1W4WCD3"/>
<evidence type="ECO:0000256" key="5">
    <source>
        <dbReference type="ARBA" id="ARBA00022857"/>
    </source>
</evidence>
<evidence type="ECO:0000256" key="1">
    <source>
        <dbReference type="ARBA" id="ARBA00004141"/>
    </source>
</evidence>
<comment type="catalytic activity">
    <reaction evidence="9 10">
        <text>a long-chain fatty acyl-CoA + 2 NADPH + 2 H(+) = a long-chain primary fatty alcohol + 2 NADP(+) + CoA</text>
        <dbReference type="Rhea" id="RHEA:52716"/>
        <dbReference type="ChEBI" id="CHEBI:15378"/>
        <dbReference type="ChEBI" id="CHEBI:57287"/>
        <dbReference type="ChEBI" id="CHEBI:57783"/>
        <dbReference type="ChEBI" id="CHEBI:58349"/>
        <dbReference type="ChEBI" id="CHEBI:77396"/>
        <dbReference type="ChEBI" id="CHEBI:83139"/>
        <dbReference type="EC" id="1.2.1.84"/>
    </reaction>
</comment>
<dbReference type="OrthoDB" id="429813at2759"/>
<keyword evidence="13" id="KW-1185">Reference proteome</keyword>
<comment type="function">
    <text evidence="10">Catalyzes the reduction of fatty acyl-CoA to fatty alcohols.</text>
</comment>
<evidence type="ECO:0000256" key="10">
    <source>
        <dbReference type="RuleBase" id="RU363097"/>
    </source>
</evidence>
<feature type="transmembrane region" description="Helical" evidence="10">
    <location>
        <begin position="474"/>
        <end position="494"/>
    </location>
</feature>
<proteinExistence type="inferred from homology"/>
<feature type="domain" description="Thioester reductase (TE)" evidence="12">
    <location>
        <begin position="21"/>
        <end position="290"/>
    </location>
</feature>
<dbReference type="Proteomes" id="UP000192223">
    <property type="component" value="Unplaced"/>
</dbReference>
<dbReference type="PANTHER" id="PTHR11011">
    <property type="entry name" value="MALE STERILITY PROTEIN 2-RELATED"/>
    <property type="match status" value="1"/>
</dbReference>
<protein>
    <recommendedName>
        <fullName evidence="10">Fatty acyl-CoA reductase</fullName>
        <ecNumber evidence="10">1.2.1.84</ecNumber>
    </recommendedName>
</protein>
<evidence type="ECO:0000313" key="14">
    <source>
        <dbReference type="RefSeq" id="XP_018321636.1"/>
    </source>
</evidence>
<dbReference type="RefSeq" id="XP_025836656.1">
    <property type="nucleotide sequence ID" value="XM_025980871.1"/>
</dbReference>
<keyword evidence="8 10" id="KW-0472">Membrane</keyword>
<gene>
    <name evidence="14" type="primary">LOC108734530</name>
    <name evidence="15" type="synonym">LOC112906552</name>
</gene>
<dbReference type="PANTHER" id="PTHR11011:SF24">
    <property type="entry name" value="FATTY ACYL-COA REDUCTASE"/>
    <property type="match status" value="1"/>
</dbReference>
<dbReference type="InterPro" id="IPR013120">
    <property type="entry name" value="FAR_NAD-bd"/>
</dbReference>
<evidence type="ECO:0000256" key="7">
    <source>
        <dbReference type="ARBA" id="ARBA00023098"/>
    </source>
</evidence>
<feature type="domain" description="Fatty acyl-CoA reductase C-terminal" evidence="11">
    <location>
        <begin position="367"/>
        <end position="459"/>
    </location>
</feature>
<dbReference type="FunFam" id="3.40.50.720:FF:000143">
    <property type="entry name" value="Fatty acyl-CoA reductase"/>
    <property type="match status" value="1"/>
</dbReference>
<evidence type="ECO:0000259" key="11">
    <source>
        <dbReference type="Pfam" id="PF03015"/>
    </source>
</evidence>
<dbReference type="STRING" id="224129.A0A1W4WCD3"/>
<keyword evidence="5 10" id="KW-0521">NADP</keyword>
<dbReference type="InterPro" id="IPR026055">
    <property type="entry name" value="FAR"/>
</dbReference>
<dbReference type="GO" id="GO:0035336">
    <property type="term" value="P:long-chain fatty-acyl-CoA metabolic process"/>
    <property type="evidence" value="ECO:0007669"/>
    <property type="project" value="TreeGrafter"/>
</dbReference>
<evidence type="ECO:0000313" key="15">
    <source>
        <dbReference type="RefSeq" id="XP_025836656.1"/>
    </source>
</evidence>
<dbReference type="KEGG" id="apln:112906552"/>
<dbReference type="CDD" id="cd09071">
    <property type="entry name" value="FAR_C"/>
    <property type="match status" value="1"/>
</dbReference>
<comment type="similarity">
    <text evidence="2 10">Belongs to the fatty acyl-CoA reductase family.</text>
</comment>
<dbReference type="GO" id="GO:0080019">
    <property type="term" value="F:alcohol-forming very long-chain fatty acyl-CoA reductase activity"/>
    <property type="evidence" value="ECO:0007669"/>
    <property type="project" value="InterPro"/>
</dbReference>
<evidence type="ECO:0000256" key="6">
    <source>
        <dbReference type="ARBA" id="ARBA00022989"/>
    </source>
</evidence>
<feature type="transmembrane region" description="Helical" evidence="10">
    <location>
        <begin position="358"/>
        <end position="379"/>
    </location>
</feature>
<evidence type="ECO:0000256" key="9">
    <source>
        <dbReference type="ARBA" id="ARBA00052530"/>
    </source>
</evidence>
<dbReference type="SUPFAM" id="SSF51735">
    <property type="entry name" value="NAD(P)-binding Rossmann-fold domains"/>
    <property type="match status" value="1"/>
</dbReference>
<dbReference type="GeneID" id="108734530"/>
<dbReference type="EC" id="1.2.1.84" evidence="10"/>
<dbReference type="RefSeq" id="XP_018321636.1">
    <property type="nucleotide sequence ID" value="XM_018466134.2"/>
</dbReference>
<keyword evidence="7 10" id="KW-0443">Lipid metabolism</keyword>
<dbReference type="GO" id="GO:0005777">
    <property type="term" value="C:peroxisome"/>
    <property type="evidence" value="ECO:0007669"/>
    <property type="project" value="TreeGrafter"/>
</dbReference>
<keyword evidence="10" id="KW-0560">Oxidoreductase</keyword>
<evidence type="ECO:0000256" key="3">
    <source>
        <dbReference type="ARBA" id="ARBA00022516"/>
    </source>
</evidence>
<dbReference type="KEGG" id="apln:108734530"/>
<comment type="subcellular location">
    <subcellularLocation>
        <location evidence="1">Membrane</location>
        <topology evidence="1">Multi-pass membrane protein</topology>
    </subcellularLocation>
</comment>
<accession>A0A1W4WCD3</accession>
<evidence type="ECO:0000259" key="12">
    <source>
        <dbReference type="Pfam" id="PF07993"/>
    </source>
</evidence>